<comment type="caution">
    <text evidence="1">The sequence shown here is derived from an EMBL/GenBank/DDBJ whole genome shotgun (WGS) entry which is preliminary data.</text>
</comment>
<name>A0AAD5Y9G4_9APHY</name>
<protein>
    <submittedName>
        <fullName evidence="1">Uncharacterized protein</fullName>
    </submittedName>
</protein>
<keyword evidence="2" id="KW-1185">Reference proteome</keyword>
<organism evidence="1 2">
    <name type="scientific">Meripilus lineatus</name>
    <dbReference type="NCBI Taxonomy" id="2056292"/>
    <lineage>
        <taxon>Eukaryota</taxon>
        <taxon>Fungi</taxon>
        <taxon>Dikarya</taxon>
        <taxon>Basidiomycota</taxon>
        <taxon>Agaricomycotina</taxon>
        <taxon>Agaricomycetes</taxon>
        <taxon>Polyporales</taxon>
        <taxon>Meripilaceae</taxon>
        <taxon>Meripilus</taxon>
    </lineage>
</organism>
<dbReference type="AlphaFoldDB" id="A0AAD5Y9G4"/>
<gene>
    <name evidence="1" type="ORF">NLI96_g10265</name>
</gene>
<dbReference type="Proteomes" id="UP001212997">
    <property type="component" value="Unassembled WGS sequence"/>
</dbReference>
<accession>A0AAD5Y9G4</accession>
<evidence type="ECO:0000313" key="2">
    <source>
        <dbReference type="Proteomes" id="UP001212997"/>
    </source>
</evidence>
<sequence length="236" mass="26516">MTSASTMDSPYYETDAEKGSVTDSMREAFAKAVQTQKEAETTFGEVSNLLAETKGIGLEHELWKEWDSLRQEIPDHIQSAIATAAEFQELIDNLEAFPSKVKVSLENMKRGFWQKLWDFIRQAASFLWDNKMLILDFGAGLLGFFGLGPASLESVIQGGVHSGMNSQDKPKKPSVAEILKEPVNDLKDEVSWEVCVWKSIEYNCLSLQAQYKIAGTLNKRSWGRRLGKVFGKKEKV</sequence>
<reference evidence="1" key="1">
    <citation type="submission" date="2022-07" db="EMBL/GenBank/DDBJ databases">
        <title>Genome Sequence of Physisporinus lineatus.</title>
        <authorList>
            <person name="Buettner E."/>
        </authorList>
    </citation>
    <scope>NUCLEOTIDE SEQUENCE</scope>
    <source>
        <strain evidence="1">VT162</strain>
    </source>
</reference>
<dbReference type="EMBL" id="JANAWD010000569">
    <property type="protein sequence ID" value="KAJ3477733.1"/>
    <property type="molecule type" value="Genomic_DNA"/>
</dbReference>
<proteinExistence type="predicted"/>
<evidence type="ECO:0000313" key="1">
    <source>
        <dbReference type="EMBL" id="KAJ3477733.1"/>
    </source>
</evidence>